<evidence type="ECO:0000256" key="1">
    <source>
        <dbReference type="SAM" id="Phobius"/>
    </source>
</evidence>
<proteinExistence type="predicted"/>
<dbReference type="HOGENOM" id="CLU_416089_0_0_14"/>
<sequence length="682" mass="80294">MYMSKIKNKYNGIKVKNIWPFYIENINEKFFESLSNHSNKVLVNKILPKIQKGFDEDEMEKFNEIDSLTKSSKILLMLNLILQKIVSKTGSSTSDLLYCFEKNRFNEPVYIKPLTFENNFYAHANKSKFDNERKYDFLIEIDRNSYLKKYISNIQLSFFLEDEAKMLSGGFSINLEQISDSKNEFQEMVNSIYLHSLIKHFISKQLYPLSLDNLLTIISNGNKDFEILSKKVNKNSKHNVKQHKPNKKINYEEITIQDIKDNWDYFINRKYLQFKKLTPKEKEYFETDLFFSILIINLIMLALYEELKIYFTNENPEIILKLLDKPSTIKEDPNQNVETDFYELAKFLNHNFLDNTKSKKVKEIKTAEELIETLNLQKNIYEFSFGMPIFSVEIYALEAGIKSATAEDTFNENFDLKIFFLMVIFPELFGMDLATGNFIEYDQLLDTIKATNINNRKVTLSFMDMINKTKCEFNYDYMSFVGDEPSMFIVKNDTKISKSKLFTNDDYVPTGLYENYLWAQIFIQSRLWKSVSVEKDFAYDCANNHATYHKNKIKKLEDLSFSWYDDYYGMSQIKPIVTKIDEQINLRKSIESLRMKIIQRDELSKKDKERGTVLFAYIVATLIGFINFFGMIFTILTVKNPADGLTPLNIVFICIGSVFASFLFFILVFFGIKVIKPFRKKR</sequence>
<accession>Q8EWF4</accession>
<dbReference type="KEGG" id="mpe:MYPE2520"/>
<evidence type="ECO:0000313" key="2">
    <source>
        <dbReference type="EMBL" id="BAC44042.1"/>
    </source>
</evidence>
<gene>
    <name evidence="2" type="ordered locus">MYPE2520</name>
</gene>
<dbReference type="NCBIfam" id="NF045750">
    <property type="entry name" value="MPN338"/>
    <property type="match status" value="1"/>
</dbReference>
<dbReference type="STRING" id="272633.gene:10731353"/>
<dbReference type="EMBL" id="BA000026">
    <property type="protein sequence ID" value="BAC44042.1"/>
    <property type="molecule type" value="Genomic_DNA"/>
</dbReference>
<protein>
    <submittedName>
        <fullName evidence="2">Uncharacterized protein</fullName>
    </submittedName>
</protein>
<feature type="transmembrane region" description="Helical" evidence="1">
    <location>
        <begin position="614"/>
        <end position="638"/>
    </location>
</feature>
<evidence type="ECO:0000313" key="3">
    <source>
        <dbReference type="Proteomes" id="UP000002522"/>
    </source>
</evidence>
<reference evidence="2 3" key="1">
    <citation type="journal article" date="2002" name="Nucleic Acids Res.">
        <title>The complete genomic sequence of Mycoplasma penetrans, an intracellular bacterial pathogen in humans.</title>
        <authorList>
            <person name="Sasaki Y."/>
            <person name="Ishikawa J."/>
            <person name="Yamashita A."/>
            <person name="Oshima K."/>
            <person name="Kenri T."/>
            <person name="Furuya K."/>
            <person name="Yoshino C."/>
            <person name="Horino A."/>
            <person name="Shiba T."/>
            <person name="Sasaki T."/>
            <person name="Hattori M."/>
        </authorList>
    </citation>
    <scope>NUCLEOTIDE SEQUENCE [LARGE SCALE GENOMIC DNA]</scope>
    <source>
        <strain evidence="2 3">HF-2</strain>
    </source>
</reference>
<keyword evidence="1" id="KW-1133">Transmembrane helix</keyword>
<organism evidence="2 3">
    <name type="scientific">Malacoplasma penetrans (strain HF-2)</name>
    <name type="common">Mycoplasma penetrans</name>
    <dbReference type="NCBI Taxonomy" id="272633"/>
    <lineage>
        <taxon>Bacteria</taxon>
        <taxon>Bacillati</taxon>
        <taxon>Mycoplasmatota</taxon>
        <taxon>Mycoplasmoidales</taxon>
        <taxon>Mycoplasmoidaceae</taxon>
        <taxon>Malacoplasma</taxon>
    </lineage>
</organism>
<dbReference type="AlphaFoldDB" id="Q8EWF4"/>
<keyword evidence="3" id="KW-1185">Reference proteome</keyword>
<feature type="transmembrane region" description="Helical" evidence="1">
    <location>
        <begin position="650"/>
        <end position="672"/>
    </location>
</feature>
<name>Q8EWF4_MALP2</name>
<keyword evidence="1" id="KW-0472">Membrane</keyword>
<dbReference type="InParanoid" id="Q8EWF4"/>
<dbReference type="eggNOG" id="ENOG5031Y7H">
    <property type="taxonomic scope" value="Bacteria"/>
</dbReference>
<dbReference type="Proteomes" id="UP000002522">
    <property type="component" value="Chromosome"/>
</dbReference>
<keyword evidence="1" id="KW-0812">Transmembrane</keyword>